<feature type="transmembrane region" description="Helical" evidence="5">
    <location>
        <begin position="44"/>
        <end position="60"/>
    </location>
</feature>
<comment type="caution">
    <text evidence="7">The sequence shown here is derived from an EMBL/GenBank/DDBJ whole genome shotgun (WGS) entry which is preliminary data.</text>
</comment>
<dbReference type="Pfam" id="PF13515">
    <property type="entry name" value="FUSC_2"/>
    <property type="match status" value="1"/>
</dbReference>
<accession>A0A4Y4DRB6</accession>
<evidence type="ECO:0000259" key="6">
    <source>
        <dbReference type="Pfam" id="PF13515"/>
    </source>
</evidence>
<keyword evidence="4 5" id="KW-0472">Membrane</keyword>
<feature type="transmembrane region" description="Helical" evidence="5">
    <location>
        <begin position="170"/>
        <end position="187"/>
    </location>
</feature>
<feature type="transmembrane region" description="Helical" evidence="5">
    <location>
        <begin position="241"/>
        <end position="259"/>
    </location>
</feature>
<evidence type="ECO:0000313" key="8">
    <source>
        <dbReference type="Proteomes" id="UP000316612"/>
    </source>
</evidence>
<feature type="transmembrane region" description="Helical" evidence="5">
    <location>
        <begin position="144"/>
        <end position="164"/>
    </location>
</feature>
<keyword evidence="2 5" id="KW-0812">Transmembrane</keyword>
<evidence type="ECO:0000256" key="1">
    <source>
        <dbReference type="ARBA" id="ARBA00004141"/>
    </source>
</evidence>
<evidence type="ECO:0000256" key="3">
    <source>
        <dbReference type="ARBA" id="ARBA00022989"/>
    </source>
</evidence>
<keyword evidence="8" id="KW-1185">Reference proteome</keyword>
<name>A0A4Y4DRB6_GLUUR</name>
<gene>
    <name evidence="7" type="ORF">AUR04nite_16770</name>
</gene>
<proteinExistence type="predicted"/>
<reference evidence="7 8" key="1">
    <citation type="submission" date="2019-06" db="EMBL/GenBank/DDBJ databases">
        <title>Whole genome shotgun sequence of Glutamicibacter uratoxydans NBRC 15515.</title>
        <authorList>
            <person name="Hosoyama A."/>
            <person name="Uohara A."/>
            <person name="Ohji S."/>
            <person name="Ichikawa N."/>
        </authorList>
    </citation>
    <scope>NUCLEOTIDE SEQUENCE [LARGE SCALE GENOMIC DNA]</scope>
    <source>
        <strain evidence="7 8">NBRC 15515</strain>
    </source>
</reference>
<protein>
    <recommendedName>
        <fullName evidence="6">Integral membrane bound transporter domain-containing protein</fullName>
    </recommendedName>
</protein>
<feature type="transmembrane region" description="Helical" evidence="5">
    <location>
        <begin position="194"/>
        <end position="212"/>
    </location>
</feature>
<feature type="transmembrane region" description="Helical" evidence="5">
    <location>
        <begin position="6"/>
        <end position="32"/>
    </location>
</feature>
<evidence type="ECO:0000256" key="5">
    <source>
        <dbReference type="SAM" id="Phobius"/>
    </source>
</evidence>
<evidence type="ECO:0000256" key="2">
    <source>
        <dbReference type="ARBA" id="ARBA00022692"/>
    </source>
</evidence>
<organism evidence="7 8">
    <name type="scientific">Glutamicibacter uratoxydans</name>
    <name type="common">Arthrobacter uratoxydans</name>
    <dbReference type="NCBI Taxonomy" id="43667"/>
    <lineage>
        <taxon>Bacteria</taxon>
        <taxon>Bacillati</taxon>
        <taxon>Actinomycetota</taxon>
        <taxon>Actinomycetes</taxon>
        <taxon>Micrococcales</taxon>
        <taxon>Micrococcaceae</taxon>
        <taxon>Glutamicibacter</taxon>
    </lineage>
</organism>
<comment type="subcellular location">
    <subcellularLocation>
        <location evidence="1">Membrane</location>
        <topology evidence="1">Multi-pass membrane protein</topology>
    </subcellularLocation>
</comment>
<dbReference type="GO" id="GO:0016020">
    <property type="term" value="C:membrane"/>
    <property type="evidence" value="ECO:0007669"/>
    <property type="project" value="UniProtKB-SubCell"/>
</dbReference>
<feature type="domain" description="Integral membrane bound transporter" evidence="6">
    <location>
        <begin position="159"/>
        <end position="281"/>
    </location>
</feature>
<sequence length="302" mass="31276">MLVGLMLVPVLLAAVLFSQQAVLGVGIGLALMTSVVRALAPRERWFAAGAGAAVAAAGSYLGPESWWLLLAVVVVCLVQGWFARHSVQAVAILPAMLMLSAQNSDHSQWLTVGLATLAGSAYLLVLAQLMGLAGKPKPIAPRLALAHSALLGIGCLALVLLSRYFEIHRANWALLAFCIMFTPDLLLRKNNKAVLGYLAAVTGGAVLAALVGVISSPVLTLAVLACGAVATVAGSLAGQPAIGVSSVTLTVILLSSITSDESIGYLSVQRAGLAFLSLIVAGLMVLVGRLVQRKLIQRHHLE</sequence>
<keyword evidence="3 5" id="KW-1133">Transmembrane helix</keyword>
<dbReference type="Proteomes" id="UP000316612">
    <property type="component" value="Unassembled WGS sequence"/>
</dbReference>
<evidence type="ECO:0000256" key="4">
    <source>
        <dbReference type="ARBA" id="ARBA00023136"/>
    </source>
</evidence>
<dbReference type="AlphaFoldDB" id="A0A4Y4DRB6"/>
<feature type="transmembrane region" description="Helical" evidence="5">
    <location>
        <begin position="109"/>
        <end position="132"/>
    </location>
</feature>
<feature type="transmembrane region" description="Helical" evidence="5">
    <location>
        <begin position="271"/>
        <end position="291"/>
    </location>
</feature>
<dbReference type="EMBL" id="BJNY01000008">
    <property type="protein sequence ID" value="GED06145.1"/>
    <property type="molecule type" value="Genomic_DNA"/>
</dbReference>
<feature type="transmembrane region" description="Helical" evidence="5">
    <location>
        <begin position="66"/>
        <end position="82"/>
    </location>
</feature>
<dbReference type="InterPro" id="IPR049453">
    <property type="entry name" value="Memb_transporter_dom"/>
</dbReference>
<evidence type="ECO:0000313" key="7">
    <source>
        <dbReference type="EMBL" id="GED06145.1"/>
    </source>
</evidence>